<dbReference type="Pfam" id="PF10091">
    <property type="entry name" value="Glycoamylase"/>
    <property type="match status" value="1"/>
</dbReference>
<keyword evidence="4" id="KW-1185">Reference proteome</keyword>
<evidence type="ECO:0000259" key="2">
    <source>
        <dbReference type="Pfam" id="PF10091"/>
    </source>
</evidence>
<dbReference type="Gene3D" id="1.50.10.140">
    <property type="match status" value="1"/>
</dbReference>
<dbReference type="Gene3D" id="2.60.40.10">
    <property type="entry name" value="Immunoglobulins"/>
    <property type="match status" value="1"/>
</dbReference>
<protein>
    <recommendedName>
        <fullName evidence="2">Glycoamylase-like domain-containing protein</fullName>
    </recommendedName>
</protein>
<organism evidence="3 4">
    <name type="scientific">Parapedobacter pyrenivorans</name>
    <dbReference type="NCBI Taxonomy" id="1305674"/>
    <lineage>
        <taxon>Bacteria</taxon>
        <taxon>Pseudomonadati</taxon>
        <taxon>Bacteroidota</taxon>
        <taxon>Sphingobacteriia</taxon>
        <taxon>Sphingobacteriales</taxon>
        <taxon>Sphingobacteriaceae</taxon>
        <taxon>Parapedobacter</taxon>
    </lineage>
</organism>
<gene>
    <name evidence="3" type="ORF">GCM10007415_28100</name>
</gene>
<accession>A0A917HW65</accession>
<reference evidence="3" key="1">
    <citation type="journal article" date="2014" name="Int. J. Syst. Evol. Microbiol.">
        <title>Complete genome sequence of Corynebacterium casei LMG S-19264T (=DSM 44701T), isolated from a smear-ripened cheese.</title>
        <authorList>
            <consortium name="US DOE Joint Genome Institute (JGI-PGF)"/>
            <person name="Walter F."/>
            <person name="Albersmeier A."/>
            <person name="Kalinowski J."/>
            <person name="Ruckert C."/>
        </authorList>
    </citation>
    <scope>NUCLEOTIDE SEQUENCE</scope>
    <source>
        <strain evidence="3">CGMCC 1.12195</strain>
    </source>
</reference>
<evidence type="ECO:0000313" key="4">
    <source>
        <dbReference type="Proteomes" id="UP000660862"/>
    </source>
</evidence>
<dbReference type="AlphaFoldDB" id="A0A917HW65"/>
<evidence type="ECO:0000256" key="1">
    <source>
        <dbReference type="SAM" id="SignalP"/>
    </source>
</evidence>
<feature type="signal peptide" evidence="1">
    <location>
        <begin position="1"/>
        <end position="21"/>
    </location>
</feature>
<feature type="chain" id="PRO_5036758157" description="Glycoamylase-like domain-containing protein" evidence="1">
    <location>
        <begin position="22"/>
        <end position="723"/>
    </location>
</feature>
<dbReference type="InterPro" id="IPR013783">
    <property type="entry name" value="Ig-like_fold"/>
</dbReference>
<proteinExistence type="predicted"/>
<reference evidence="3" key="2">
    <citation type="submission" date="2020-09" db="EMBL/GenBank/DDBJ databases">
        <authorList>
            <person name="Sun Q."/>
            <person name="Zhou Y."/>
        </authorList>
    </citation>
    <scope>NUCLEOTIDE SEQUENCE</scope>
    <source>
        <strain evidence="3">CGMCC 1.12195</strain>
    </source>
</reference>
<feature type="domain" description="Glycoamylase-like" evidence="2">
    <location>
        <begin position="536"/>
        <end position="710"/>
    </location>
</feature>
<evidence type="ECO:0000313" key="3">
    <source>
        <dbReference type="EMBL" id="GGG91801.1"/>
    </source>
</evidence>
<dbReference type="RefSeq" id="WP_188506660.1">
    <property type="nucleotide sequence ID" value="NZ_BMER01000002.1"/>
</dbReference>
<dbReference type="Proteomes" id="UP000660862">
    <property type="component" value="Unassembled WGS sequence"/>
</dbReference>
<keyword evidence="1" id="KW-0732">Signal</keyword>
<name>A0A917HW65_9SPHI</name>
<dbReference type="InterPro" id="IPR019282">
    <property type="entry name" value="Glycoamylase-like_cons_dom"/>
</dbReference>
<comment type="caution">
    <text evidence="3">The sequence shown here is derived from an EMBL/GenBank/DDBJ whole genome shotgun (WGS) entry which is preliminary data.</text>
</comment>
<dbReference type="EMBL" id="BMER01000002">
    <property type="protein sequence ID" value="GGG91801.1"/>
    <property type="molecule type" value="Genomic_DNA"/>
</dbReference>
<sequence>MVKVITLSSLCYFMLVFSAAADTYPGVLFENSVLKGNYVYSDVHHDGLSWVENVGGRLPVSDSIFFTPGNSLSLKYTTAESGNWSVRIAYPHTTGGYRPAADDVLTFKLFVASNTESNALPRLGVSQNDSLSDIVDLADFIDDFQPNMWLNVQLPVSAIGVRVGEPVDGVQLLQGTVAKGSNLLYIDQIEFLPANPPRAKLSSPAVLSAATAYDQHIDLTWQLPLTPSIRYIKIYRSEDNEHFSPIAIRPIFIQKGTDFVPYPNKTYYYKIAWVDYNYLESPFSNVVEATTHTASDSALLDFMQAAHFNYFVERAEVNSGMHGIHFGVDNATVSVKGTGLSILSHVVGAEHGFISRVAAIGRLERILDFLGKVERYKGAFPAEIDGRTGKGIFATDTVPEADLRATAFLMQGLLVARQYFLSDTVAAKGLAEKIDALWNDIEWNQFVIEGQETILLDRWSPVSGFKNALPLGGFGTDFSCYILALASPQHALPPEAYIKGLGTPRKLVDSTHVMELANNASFSVNLQGEHQQAIPSYREFSYTSDTTLYGLPITVGSMDTSLLAAYMPFLAFDPRNKRDTFADYFANNINLTQIYQRRDNEQGFGGVSRNIWGLTATRVDSLGTDTIYAISPAISSSSYAFLPHEALQSMRALYNDYGHVLFTEYGFRKWIAINGNAIADEYDALNQAAVVVMIENGRSGLIWDLFSNHPDIKRVIESHFNVE</sequence>